<keyword evidence="8" id="KW-0547">Nucleotide-binding</keyword>
<dbReference type="PANTHER" id="PTHR45528:SF1">
    <property type="entry name" value="SENSOR HISTIDINE KINASE CPXA"/>
    <property type="match status" value="1"/>
</dbReference>
<evidence type="ECO:0000259" key="15">
    <source>
        <dbReference type="PROSITE" id="PS50109"/>
    </source>
</evidence>
<keyword evidence="18" id="KW-1185">Reference proteome</keyword>
<evidence type="ECO:0000256" key="11">
    <source>
        <dbReference type="ARBA" id="ARBA00022989"/>
    </source>
</evidence>
<keyword evidence="9" id="KW-0418">Kinase</keyword>
<keyword evidence="6" id="KW-0808">Transferase</keyword>
<keyword evidence="4" id="KW-1003">Cell membrane</keyword>
<evidence type="ECO:0000256" key="12">
    <source>
        <dbReference type="ARBA" id="ARBA00023012"/>
    </source>
</evidence>
<dbReference type="Pfam" id="PF00512">
    <property type="entry name" value="HisKA"/>
    <property type="match status" value="1"/>
</dbReference>
<feature type="domain" description="HAMP" evidence="16">
    <location>
        <begin position="180"/>
        <end position="232"/>
    </location>
</feature>
<keyword evidence="13 14" id="KW-0472">Membrane</keyword>
<feature type="domain" description="Histidine kinase" evidence="15">
    <location>
        <begin position="240"/>
        <end position="455"/>
    </location>
</feature>
<evidence type="ECO:0000256" key="14">
    <source>
        <dbReference type="SAM" id="Phobius"/>
    </source>
</evidence>
<dbReference type="InterPro" id="IPR003594">
    <property type="entry name" value="HATPase_dom"/>
</dbReference>
<evidence type="ECO:0000313" key="18">
    <source>
        <dbReference type="Proteomes" id="UP001601058"/>
    </source>
</evidence>
<dbReference type="InterPro" id="IPR003660">
    <property type="entry name" value="HAMP_dom"/>
</dbReference>
<dbReference type="PROSITE" id="PS50885">
    <property type="entry name" value="HAMP"/>
    <property type="match status" value="1"/>
</dbReference>
<feature type="transmembrane region" description="Helical" evidence="14">
    <location>
        <begin position="160"/>
        <end position="179"/>
    </location>
</feature>
<gene>
    <name evidence="17" type="ORF">ACFYKT_18465</name>
</gene>
<dbReference type="InterPro" id="IPR005467">
    <property type="entry name" value="His_kinase_dom"/>
</dbReference>
<keyword evidence="5" id="KW-0597">Phosphoprotein</keyword>
<evidence type="ECO:0000256" key="6">
    <source>
        <dbReference type="ARBA" id="ARBA00022679"/>
    </source>
</evidence>
<dbReference type="PROSITE" id="PS50109">
    <property type="entry name" value="HIS_KIN"/>
    <property type="match status" value="1"/>
</dbReference>
<keyword evidence="11 14" id="KW-1133">Transmembrane helix</keyword>
<evidence type="ECO:0000256" key="2">
    <source>
        <dbReference type="ARBA" id="ARBA00004651"/>
    </source>
</evidence>
<dbReference type="Gene3D" id="6.10.340.10">
    <property type="match status" value="1"/>
</dbReference>
<comment type="caution">
    <text evidence="17">The sequence shown here is derived from an EMBL/GenBank/DDBJ whole genome shotgun (WGS) entry which is preliminary data.</text>
</comment>
<keyword evidence="10 17" id="KW-0067">ATP-binding</keyword>
<dbReference type="PRINTS" id="PR00344">
    <property type="entry name" value="BCTRLSENSOR"/>
</dbReference>
<dbReference type="Pfam" id="PF02518">
    <property type="entry name" value="HATPase_c"/>
    <property type="match status" value="1"/>
</dbReference>
<dbReference type="SUPFAM" id="SSF158472">
    <property type="entry name" value="HAMP domain-like"/>
    <property type="match status" value="1"/>
</dbReference>
<accession>A0ABW6K5T3</accession>
<dbReference type="Gene3D" id="1.10.287.130">
    <property type="match status" value="1"/>
</dbReference>
<dbReference type="CDD" id="cd00082">
    <property type="entry name" value="HisKA"/>
    <property type="match status" value="1"/>
</dbReference>
<evidence type="ECO:0000256" key="3">
    <source>
        <dbReference type="ARBA" id="ARBA00012438"/>
    </source>
</evidence>
<dbReference type="RefSeq" id="WP_389222575.1">
    <property type="nucleotide sequence ID" value="NZ_JBIACJ010000012.1"/>
</dbReference>
<dbReference type="EMBL" id="JBIACJ010000012">
    <property type="protein sequence ID" value="MFE8698310.1"/>
    <property type="molecule type" value="Genomic_DNA"/>
</dbReference>
<evidence type="ECO:0000256" key="8">
    <source>
        <dbReference type="ARBA" id="ARBA00022741"/>
    </source>
</evidence>
<dbReference type="CDD" id="cd06225">
    <property type="entry name" value="HAMP"/>
    <property type="match status" value="1"/>
</dbReference>
<sequence>MKISIKLGLWFFVCILIIETSSMMYLHRNIVHSRVHQELESLKARGNSHRDVLEISSDPSTLHHIGLMESQTDTEVVITKTNGEMIETSRNIDESIKEIINRPLRSIPNEGLILESDWKKEKYISTVSLFKDENGNSGYVYMFKSTDQVKNFISQLNKHFLLASLLILFFMIVTIFFLSKALTKPLIKMKEATKNLSNGDFSVSLPVKSNDELGELSNSIQTLASDLKYMKQERDDFLASISHELRTPLTYIKGYSDIGRKPTLNEKERIHYLDIIHEESERINLLLQELFELATLDQNTFSVVKERVHLCSFFKSIYEKVSPAFKEKEIQLNVECDEQLFLPLDITRFGQVLLNLLDNALKYSKEKTITQINVNKIEGNIYIDITDQGMGIPKDDIPYIFERLYRVEKSRSRTTGGFGMGLAIVKQLVEAHGGQITVKSKVGEGTVFTIVLREE</sequence>
<evidence type="ECO:0000256" key="5">
    <source>
        <dbReference type="ARBA" id="ARBA00022553"/>
    </source>
</evidence>
<protein>
    <recommendedName>
        <fullName evidence="3">histidine kinase</fullName>
        <ecNumber evidence="3">2.7.13.3</ecNumber>
    </recommendedName>
</protein>
<evidence type="ECO:0000256" key="1">
    <source>
        <dbReference type="ARBA" id="ARBA00000085"/>
    </source>
</evidence>
<dbReference type="InterPro" id="IPR050398">
    <property type="entry name" value="HssS/ArlS-like"/>
</dbReference>
<dbReference type="SUPFAM" id="SSF47384">
    <property type="entry name" value="Homodimeric domain of signal transducing histidine kinase"/>
    <property type="match status" value="1"/>
</dbReference>
<dbReference type="GO" id="GO:0005524">
    <property type="term" value="F:ATP binding"/>
    <property type="evidence" value="ECO:0007669"/>
    <property type="project" value="UniProtKB-KW"/>
</dbReference>
<dbReference type="Pfam" id="PF00672">
    <property type="entry name" value="HAMP"/>
    <property type="match status" value="1"/>
</dbReference>
<evidence type="ECO:0000259" key="16">
    <source>
        <dbReference type="PROSITE" id="PS50885"/>
    </source>
</evidence>
<evidence type="ECO:0000256" key="4">
    <source>
        <dbReference type="ARBA" id="ARBA00022475"/>
    </source>
</evidence>
<dbReference type="InterPro" id="IPR036097">
    <property type="entry name" value="HisK_dim/P_sf"/>
</dbReference>
<comment type="catalytic activity">
    <reaction evidence="1">
        <text>ATP + protein L-histidine = ADP + protein N-phospho-L-histidine.</text>
        <dbReference type="EC" id="2.7.13.3"/>
    </reaction>
</comment>
<name>A0ABW6K5T3_9BACI</name>
<dbReference type="PANTHER" id="PTHR45528">
    <property type="entry name" value="SENSOR HISTIDINE KINASE CPXA"/>
    <property type="match status" value="1"/>
</dbReference>
<dbReference type="Proteomes" id="UP001601058">
    <property type="component" value="Unassembled WGS sequence"/>
</dbReference>
<proteinExistence type="predicted"/>
<dbReference type="SMART" id="SM00387">
    <property type="entry name" value="HATPase_c"/>
    <property type="match status" value="1"/>
</dbReference>
<dbReference type="Gene3D" id="3.30.565.10">
    <property type="entry name" value="Histidine kinase-like ATPase, C-terminal domain"/>
    <property type="match status" value="1"/>
</dbReference>
<comment type="subcellular location">
    <subcellularLocation>
        <location evidence="2">Cell membrane</location>
        <topology evidence="2">Multi-pass membrane protein</topology>
    </subcellularLocation>
</comment>
<dbReference type="SMART" id="SM00304">
    <property type="entry name" value="HAMP"/>
    <property type="match status" value="1"/>
</dbReference>
<keyword evidence="12" id="KW-0902">Two-component regulatory system</keyword>
<evidence type="ECO:0000256" key="10">
    <source>
        <dbReference type="ARBA" id="ARBA00022840"/>
    </source>
</evidence>
<evidence type="ECO:0000256" key="9">
    <source>
        <dbReference type="ARBA" id="ARBA00022777"/>
    </source>
</evidence>
<evidence type="ECO:0000256" key="13">
    <source>
        <dbReference type="ARBA" id="ARBA00023136"/>
    </source>
</evidence>
<keyword evidence="7 14" id="KW-0812">Transmembrane</keyword>
<dbReference type="InterPro" id="IPR003661">
    <property type="entry name" value="HisK_dim/P_dom"/>
</dbReference>
<dbReference type="InterPro" id="IPR036890">
    <property type="entry name" value="HATPase_C_sf"/>
</dbReference>
<dbReference type="SMART" id="SM00388">
    <property type="entry name" value="HisKA"/>
    <property type="match status" value="1"/>
</dbReference>
<reference evidence="17 18" key="1">
    <citation type="submission" date="2024-08" db="EMBL/GenBank/DDBJ databases">
        <title>Two novel Cytobacillus novel species.</title>
        <authorList>
            <person name="Liu G."/>
        </authorList>
    </citation>
    <scope>NUCLEOTIDE SEQUENCE [LARGE SCALE GENOMIC DNA]</scope>
    <source>
        <strain evidence="17 18">FJAT-53684</strain>
    </source>
</reference>
<organism evidence="17 18">
    <name type="scientific">Cytobacillus mangrovibacter</name>
    <dbReference type="NCBI Taxonomy" id="3299024"/>
    <lineage>
        <taxon>Bacteria</taxon>
        <taxon>Bacillati</taxon>
        <taxon>Bacillota</taxon>
        <taxon>Bacilli</taxon>
        <taxon>Bacillales</taxon>
        <taxon>Bacillaceae</taxon>
        <taxon>Cytobacillus</taxon>
    </lineage>
</organism>
<dbReference type="CDD" id="cd00075">
    <property type="entry name" value="HATPase"/>
    <property type="match status" value="1"/>
</dbReference>
<dbReference type="InterPro" id="IPR004358">
    <property type="entry name" value="Sig_transdc_His_kin-like_C"/>
</dbReference>
<dbReference type="EC" id="2.7.13.3" evidence="3"/>
<evidence type="ECO:0000313" key="17">
    <source>
        <dbReference type="EMBL" id="MFE8698310.1"/>
    </source>
</evidence>
<evidence type="ECO:0000256" key="7">
    <source>
        <dbReference type="ARBA" id="ARBA00022692"/>
    </source>
</evidence>
<dbReference type="SUPFAM" id="SSF55874">
    <property type="entry name" value="ATPase domain of HSP90 chaperone/DNA topoisomerase II/histidine kinase"/>
    <property type="match status" value="1"/>
</dbReference>